<feature type="transmembrane region" description="Helical" evidence="1">
    <location>
        <begin position="168"/>
        <end position="185"/>
    </location>
</feature>
<dbReference type="InterPro" id="IPR000620">
    <property type="entry name" value="EamA_dom"/>
</dbReference>
<feature type="domain" description="EamA" evidence="2">
    <location>
        <begin position="54"/>
        <end position="184"/>
    </location>
</feature>
<feature type="transmembrane region" description="Helical" evidence="1">
    <location>
        <begin position="35"/>
        <end position="62"/>
    </location>
</feature>
<organism evidence="3">
    <name type="scientific">bioreactor metagenome</name>
    <dbReference type="NCBI Taxonomy" id="1076179"/>
    <lineage>
        <taxon>unclassified sequences</taxon>
        <taxon>metagenomes</taxon>
        <taxon>ecological metagenomes</taxon>
    </lineage>
</organism>
<dbReference type="GO" id="GO:0016020">
    <property type="term" value="C:membrane"/>
    <property type="evidence" value="ECO:0007669"/>
    <property type="project" value="InterPro"/>
</dbReference>
<keyword evidence="1" id="KW-0812">Transmembrane</keyword>
<keyword evidence="1" id="KW-1133">Transmembrane helix</keyword>
<protein>
    <recommendedName>
        <fullName evidence="2">EamA domain-containing protein</fullName>
    </recommendedName>
</protein>
<dbReference type="EMBL" id="VSSQ01029846">
    <property type="protein sequence ID" value="MPM80143.1"/>
    <property type="molecule type" value="Genomic_DNA"/>
</dbReference>
<sequence>MWHVGFAVLTLINIYGTLKKINKSVRVNTYRKQGFFLFAVFLGGTMWEIIWPILLVVGANTFYNICAKSTPNDINAFASLSITYFTAMILCIIMFFTTGSSPKLTTELAKANWTSVILGISILALEFGYVSIYRAGWKIGEASLIANIILACVLLFVGLLLYKEAVSLRQIVGMIICGFGLFLIGK</sequence>
<accession>A0A645CT82</accession>
<gene>
    <name evidence="3" type="ORF">SDC9_127189</name>
</gene>
<dbReference type="AlphaFoldDB" id="A0A645CT82"/>
<dbReference type="Pfam" id="PF00892">
    <property type="entry name" value="EamA"/>
    <property type="match status" value="1"/>
</dbReference>
<comment type="caution">
    <text evidence="3">The sequence shown here is derived from an EMBL/GenBank/DDBJ whole genome shotgun (WGS) entry which is preliminary data.</text>
</comment>
<proteinExistence type="predicted"/>
<evidence type="ECO:0000313" key="3">
    <source>
        <dbReference type="EMBL" id="MPM80143.1"/>
    </source>
</evidence>
<feature type="transmembrane region" description="Helical" evidence="1">
    <location>
        <begin position="74"/>
        <end position="96"/>
    </location>
</feature>
<evidence type="ECO:0000259" key="2">
    <source>
        <dbReference type="Pfam" id="PF00892"/>
    </source>
</evidence>
<keyword evidence="1" id="KW-0472">Membrane</keyword>
<feature type="transmembrane region" description="Helical" evidence="1">
    <location>
        <begin position="144"/>
        <end position="162"/>
    </location>
</feature>
<evidence type="ECO:0000256" key="1">
    <source>
        <dbReference type="SAM" id="Phobius"/>
    </source>
</evidence>
<feature type="transmembrane region" description="Helical" evidence="1">
    <location>
        <begin position="111"/>
        <end position="132"/>
    </location>
</feature>
<reference evidence="3" key="1">
    <citation type="submission" date="2019-08" db="EMBL/GenBank/DDBJ databases">
        <authorList>
            <person name="Kucharzyk K."/>
            <person name="Murdoch R.W."/>
            <person name="Higgins S."/>
            <person name="Loffler F."/>
        </authorList>
    </citation>
    <scope>NUCLEOTIDE SEQUENCE</scope>
</reference>
<name>A0A645CT82_9ZZZZ</name>